<organism evidence="2 3">
    <name type="scientific">Criibacterium bergeronii</name>
    <dbReference type="NCBI Taxonomy" id="1871336"/>
    <lineage>
        <taxon>Bacteria</taxon>
        <taxon>Bacillati</taxon>
        <taxon>Bacillota</taxon>
        <taxon>Clostridia</taxon>
        <taxon>Peptostreptococcales</taxon>
        <taxon>Filifactoraceae</taxon>
        <taxon>Criibacterium</taxon>
    </lineage>
</organism>
<dbReference type="Proteomes" id="UP000093352">
    <property type="component" value="Unassembled WGS sequence"/>
</dbReference>
<keyword evidence="1" id="KW-0812">Transmembrane</keyword>
<dbReference type="STRING" id="1871336.BBG48_08580"/>
<evidence type="ECO:0000313" key="3">
    <source>
        <dbReference type="Proteomes" id="UP000093352"/>
    </source>
</evidence>
<dbReference type="AlphaFoldDB" id="A0A371IJZ8"/>
<keyword evidence="1" id="KW-1133">Transmembrane helix</keyword>
<gene>
    <name evidence="2" type="ORF">BBG48_007935</name>
</gene>
<feature type="transmembrane region" description="Helical" evidence="1">
    <location>
        <begin position="196"/>
        <end position="213"/>
    </location>
</feature>
<evidence type="ECO:0000313" key="2">
    <source>
        <dbReference type="EMBL" id="RDY20815.1"/>
    </source>
</evidence>
<dbReference type="EMBL" id="MBEW02000019">
    <property type="protein sequence ID" value="RDY20815.1"/>
    <property type="molecule type" value="Genomic_DNA"/>
</dbReference>
<proteinExistence type="predicted"/>
<reference evidence="2 3" key="1">
    <citation type="journal article" date="2016" name="Genome Announc.">
        <title>Draft Genome Sequence of Criibacterium bergeronii gen. nov., sp. nov., Strain CCRI-22567T, Isolated from a Vaginal Sample from a Woman with Bacterial Vaginosis.</title>
        <authorList>
            <person name="Maheux A.F."/>
            <person name="Berube E."/>
            <person name="Boudreau D.K."/>
            <person name="Raymond F."/>
            <person name="Corbeil J."/>
            <person name="Roy P.H."/>
            <person name="Boissinot M."/>
            <person name="Omar R.F."/>
        </authorList>
    </citation>
    <scope>NUCLEOTIDE SEQUENCE [LARGE SCALE GENOMIC DNA]</scope>
    <source>
        <strain evidence="2 3">CCRI-22567</strain>
    </source>
</reference>
<accession>A0A371IJZ8</accession>
<protein>
    <recommendedName>
        <fullName evidence="4">Ferritin-like domain-containing protein</fullName>
    </recommendedName>
</protein>
<dbReference type="RefSeq" id="WP_068912917.1">
    <property type="nucleotide sequence ID" value="NZ_MBEW02000019.1"/>
</dbReference>
<evidence type="ECO:0000256" key="1">
    <source>
        <dbReference type="SAM" id="Phobius"/>
    </source>
</evidence>
<dbReference type="InterPro" id="IPR009078">
    <property type="entry name" value="Ferritin-like_SF"/>
</dbReference>
<dbReference type="SUPFAM" id="SSF47240">
    <property type="entry name" value="Ferritin-like"/>
    <property type="match status" value="1"/>
</dbReference>
<keyword evidence="3" id="KW-1185">Reference proteome</keyword>
<comment type="caution">
    <text evidence="2">The sequence shown here is derived from an EMBL/GenBank/DDBJ whole genome shotgun (WGS) entry which is preliminary data.</text>
</comment>
<sequence>MQNIKRNEWTKLDYDGWLNFFKENDKDRLVINSALLGTLSKEQKALIKPSITAFHQGEHSEGKHLKKCAENFAKQYSEPLYTEVIDWFIKEENYHSSYLGTFMKGEGIPPRKKNFLDKTFTKIRQKGSIKSEVITLVTAEIIALTYYDLLALATNSTELKKICGQMLHDELPHIVFQSYTISHFEQTKLLKLKRRIIMEVTTIAVYICFYRFFKATRFKLSDFRRENLGYLKQSQEISAELLS</sequence>
<keyword evidence="1" id="KW-0472">Membrane</keyword>
<name>A0A371IJZ8_9FIRM</name>
<evidence type="ECO:0008006" key="4">
    <source>
        <dbReference type="Google" id="ProtNLM"/>
    </source>
</evidence>